<dbReference type="EMBL" id="WOFH01000005">
    <property type="protein sequence ID" value="MUN38340.1"/>
    <property type="molecule type" value="Genomic_DNA"/>
</dbReference>
<reference evidence="2 3" key="1">
    <citation type="submission" date="2019-11" db="EMBL/GenBank/DDBJ databases">
        <authorList>
            <person name="Cao P."/>
        </authorList>
    </citation>
    <scope>NUCLEOTIDE SEQUENCE [LARGE SCALE GENOMIC DNA]</scope>
    <source>
        <strain evidence="2 3">NEAU-AAG5</strain>
    </source>
</reference>
<evidence type="ECO:0000313" key="3">
    <source>
        <dbReference type="Proteomes" id="UP000432015"/>
    </source>
</evidence>
<name>A0A7K1L1L8_9ACTN</name>
<dbReference type="InterPro" id="IPR043917">
    <property type="entry name" value="DUF5753"/>
</dbReference>
<proteinExistence type="predicted"/>
<feature type="domain" description="DUF5753" evidence="1">
    <location>
        <begin position="154"/>
        <end position="332"/>
    </location>
</feature>
<accession>A0A7K1L1L8</accession>
<dbReference type="AlphaFoldDB" id="A0A7K1L1L8"/>
<evidence type="ECO:0000313" key="2">
    <source>
        <dbReference type="EMBL" id="MUN38340.1"/>
    </source>
</evidence>
<keyword evidence="3" id="KW-1185">Reference proteome</keyword>
<dbReference type="RefSeq" id="WP_156217449.1">
    <property type="nucleotide sequence ID" value="NZ_WOFH01000005.1"/>
</dbReference>
<evidence type="ECO:0000259" key="1">
    <source>
        <dbReference type="Pfam" id="PF19054"/>
    </source>
</evidence>
<protein>
    <recommendedName>
        <fullName evidence="1">DUF5753 domain-containing protein</fullName>
    </recommendedName>
</protein>
<sequence>MPDERVRIVEAFSRQLEAAYHRAAISSYRELARRLDKVEAADQPGRRTHLSRTAAWAILRGRRKRMPSWDQVSLLARVFQAAAVERRIPVEEVGTLAEWKARHEVAVTAYRLTPASSPDLTPVPATGDTGAPGSVVTGPPTWWYRFHGVVRPWFRSYLTHEPLSDLIIGYEPFYVPGLLQTRQYATEVISGTYGHEPADRLLQRIELRMLRQQHLARTNGRPQMWAIINEGALRNPLVEPATMRGQVRRLLHSGPHVRLQILPISHPAHDEAAKPITILRFGSFKLQDLIFIEDTDSALYPSDEEDRARYQKKIQELGLAALLPEPSRALLRSIENEL</sequence>
<dbReference type="Pfam" id="PF19054">
    <property type="entry name" value="DUF5753"/>
    <property type="match status" value="1"/>
</dbReference>
<comment type="caution">
    <text evidence="2">The sequence shown here is derived from an EMBL/GenBank/DDBJ whole genome shotgun (WGS) entry which is preliminary data.</text>
</comment>
<dbReference type="Proteomes" id="UP000432015">
    <property type="component" value="Unassembled WGS sequence"/>
</dbReference>
<organism evidence="2 3">
    <name type="scientific">Actinomadura litoris</name>
    <dbReference type="NCBI Taxonomy" id="2678616"/>
    <lineage>
        <taxon>Bacteria</taxon>
        <taxon>Bacillati</taxon>
        <taxon>Actinomycetota</taxon>
        <taxon>Actinomycetes</taxon>
        <taxon>Streptosporangiales</taxon>
        <taxon>Thermomonosporaceae</taxon>
        <taxon>Actinomadura</taxon>
    </lineage>
</organism>
<gene>
    <name evidence="2" type="ORF">GNZ18_17270</name>
</gene>